<dbReference type="Proteomes" id="UP000006738">
    <property type="component" value="Chromosome I"/>
</dbReference>
<sequence length="272" mass="29140">MTPRAPQRARGSLPCMRGPHGASMHRRRGERMNRAIRMRAAVAAAAFSASLPVGAAGPAIDPGRYLYVEGGSAHGVLTVKGNAFEIETIGGNCHTCALSGTFDGRVGIARDGENVCRIAVSGGHGDLRLDTSGSDACRDFCGMRASFDGEYRRPGAACTDRARDVRTERSHRQYAAHDYDAARTTLKALLAECGGFMGWIELDRAKSDLALTEYHRGDRAQCVAVLSDTIAYRAQQDHSDAFGLPPCDADNYKSTGDAILHNLALCQAPAKR</sequence>
<name>A3NQI3_BURP0</name>
<evidence type="ECO:0000313" key="3">
    <source>
        <dbReference type="Proteomes" id="UP000006738"/>
    </source>
</evidence>
<gene>
    <name evidence="2" type="ordered locus">BURPS1106A_0321</name>
</gene>
<proteinExistence type="predicted"/>
<evidence type="ECO:0000313" key="2">
    <source>
        <dbReference type="EMBL" id="ABN89961.1"/>
    </source>
</evidence>
<dbReference type="EMBL" id="CP000572">
    <property type="protein sequence ID" value="ABN89961.1"/>
    <property type="molecule type" value="Genomic_DNA"/>
</dbReference>
<protein>
    <submittedName>
        <fullName evidence="2">Uncharacterized protein</fullName>
    </submittedName>
</protein>
<accession>A3NQI3</accession>
<reference evidence="2 3" key="1">
    <citation type="submission" date="2007-02" db="EMBL/GenBank/DDBJ databases">
        <authorList>
            <person name="DeShazer D."/>
            <person name="Woods D.E."/>
            <person name="Nierman W.C."/>
        </authorList>
    </citation>
    <scope>NUCLEOTIDE SEQUENCE [LARGE SCALE GENOMIC DNA]</scope>
    <source>
        <strain evidence="2 3">1106a</strain>
    </source>
</reference>
<evidence type="ECO:0000256" key="1">
    <source>
        <dbReference type="SAM" id="MobiDB-lite"/>
    </source>
</evidence>
<organism evidence="2 3">
    <name type="scientific">Burkholderia pseudomallei (strain 1106a)</name>
    <dbReference type="NCBI Taxonomy" id="357348"/>
    <lineage>
        <taxon>Bacteria</taxon>
        <taxon>Pseudomonadati</taxon>
        <taxon>Pseudomonadota</taxon>
        <taxon>Betaproteobacteria</taxon>
        <taxon>Burkholderiales</taxon>
        <taxon>Burkholderiaceae</taxon>
        <taxon>Burkholderia</taxon>
        <taxon>pseudomallei group</taxon>
    </lineage>
</organism>
<dbReference type="HOGENOM" id="CLU_103787_0_0_4"/>
<feature type="region of interest" description="Disordered" evidence="1">
    <location>
        <begin position="1"/>
        <end position="28"/>
    </location>
</feature>
<dbReference type="AlphaFoldDB" id="A3NQI3"/>
<dbReference type="KEGG" id="bpl:BURPS1106A_0321"/>